<dbReference type="GO" id="GO:0046872">
    <property type="term" value="F:metal ion binding"/>
    <property type="evidence" value="ECO:0007669"/>
    <property type="project" value="UniProtKB-UniRule"/>
</dbReference>
<dbReference type="PROSITE" id="PS50255">
    <property type="entry name" value="CYTOCHROME_B5_2"/>
    <property type="match status" value="1"/>
</dbReference>
<dbReference type="Gene3D" id="3.10.120.10">
    <property type="entry name" value="Cytochrome b5-like heme/steroid binding domain"/>
    <property type="match status" value="1"/>
</dbReference>
<feature type="domain" description="Cytochrome b5 heme-binding" evidence="6">
    <location>
        <begin position="80"/>
        <end position="147"/>
    </location>
</feature>
<reference evidence="7 8" key="1">
    <citation type="submission" date="2014-03" db="EMBL/GenBank/DDBJ databases">
        <title>The genome of Kluyveromyces dobzhanskii.</title>
        <authorList>
            <person name="Nystedt B."/>
            <person name="Astrom S."/>
        </authorList>
    </citation>
    <scope>NUCLEOTIDE SEQUENCE [LARGE SCALE GENOMIC DNA]</scope>
    <source>
        <strain evidence="7 8">CBS 2104</strain>
    </source>
</reference>
<dbReference type="GO" id="GO:0020037">
    <property type="term" value="F:heme binding"/>
    <property type="evidence" value="ECO:0007669"/>
    <property type="project" value="UniProtKB-UniRule"/>
</dbReference>
<comment type="caution">
    <text evidence="7">The sequence shown here is derived from an EMBL/GenBank/DDBJ whole genome shotgun (WGS) entry which is preliminary data.</text>
</comment>
<dbReference type="Pfam" id="PF00173">
    <property type="entry name" value="Cyt-b5"/>
    <property type="match status" value="1"/>
</dbReference>
<protein>
    <submittedName>
        <fullName evidence="7">WGS project CCBQ000000000 data, contig 00008</fullName>
    </submittedName>
</protein>
<dbReference type="SMART" id="SM01117">
    <property type="entry name" value="Cyt-b5"/>
    <property type="match status" value="1"/>
</dbReference>
<keyword evidence="2 4" id="KW-0479">Metal-binding</keyword>
<evidence type="ECO:0000313" key="8">
    <source>
        <dbReference type="Proteomes" id="UP000031516"/>
    </source>
</evidence>
<proteinExistence type="inferred from homology"/>
<evidence type="ECO:0000256" key="5">
    <source>
        <dbReference type="SAM" id="MobiDB-lite"/>
    </source>
</evidence>
<evidence type="ECO:0000256" key="3">
    <source>
        <dbReference type="ARBA" id="ARBA00023004"/>
    </source>
</evidence>
<dbReference type="SUPFAM" id="SSF55856">
    <property type="entry name" value="Cytochrome b5-like heme/steroid binding domain"/>
    <property type="match status" value="1"/>
</dbReference>
<comment type="similarity">
    <text evidence="4">Belongs to the cytochrome b5 family.</text>
</comment>
<dbReference type="GO" id="GO:0004128">
    <property type="term" value="F:cytochrome-b5 reductase activity, acting on NAD(P)H"/>
    <property type="evidence" value="ECO:0007669"/>
    <property type="project" value="TreeGrafter"/>
</dbReference>
<dbReference type="EMBL" id="CCBQ010000041">
    <property type="protein sequence ID" value="CDO94899.1"/>
    <property type="molecule type" value="Genomic_DNA"/>
</dbReference>
<sequence length="148" mass="16552">MLPPRQPGCSTLAPPSESDALKGRGRAKVALKPGHGPLDWHQLQQDKGMKGELVYGVGSPIPPFRMQPPLRVNKEILLANKDNFWCVINRKVYCIKAYLSFHPGGEVILKQCAGKDATVLFNKYHRWVNYEKLLETCFIGMYVGSADV</sequence>
<dbReference type="PROSITE" id="PS00191">
    <property type="entry name" value="CYTOCHROME_B5_1"/>
    <property type="match status" value="1"/>
</dbReference>
<dbReference type="InterPro" id="IPR036400">
    <property type="entry name" value="Cyt_B5-like_heme/steroid_sf"/>
</dbReference>
<evidence type="ECO:0000256" key="1">
    <source>
        <dbReference type="ARBA" id="ARBA00022617"/>
    </source>
</evidence>
<dbReference type="AlphaFoldDB" id="A0A0A8L7M9"/>
<name>A0A0A8L7M9_9SACH</name>
<keyword evidence="1 4" id="KW-0349">Heme</keyword>
<evidence type="ECO:0000313" key="7">
    <source>
        <dbReference type="EMBL" id="CDO94899.1"/>
    </source>
</evidence>
<dbReference type="Proteomes" id="UP000031516">
    <property type="component" value="Unassembled WGS sequence"/>
</dbReference>
<dbReference type="InterPro" id="IPR018506">
    <property type="entry name" value="Cyt_B5_heme-BS"/>
</dbReference>
<dbReference type="GO" id="GO:0005737">
    <property type="term" value="C:cytoplasm"/>
    <property type="evidence" value="ECO:0007669"/>
    <property type="project" value="TreeGrafter"/>
</dbReference>
<evidence type="ECO:0000259" key="6">
    <source>
        <dbReference type="PROSITE" id="PS50255"/>
    </source>
</evidence>
<dbReference type="InterPro" id="IPR051872">
    <property type="entry name" value="Cytochrome_b5/Flavoprotein_Rdt"/>
</dbReference>
<accession>A0A0A8L7M9</accession>
<dbReference type="OrthoDB" id="432299at2759"/>
<dbReference type="PANTHER" id="PTHR46237">
    <property type="entry name" value="CYTOCHROME B5 REDUCTASE 4 FAMILY MEMBER"/>
    <property type="match status" value="1"/>
</dbReference>
<dbReference type="PANTHER" id="PTHR46237:SF1">
    <property type="entry name" value="CYTOCHROME B5 REDUCTASE 4"/>
    <property type="match status" value="1"/>
</dbReference>
<keyword evidence="8" id="KW-1185">Reference proteome</keyword>
<keyword evidence="3 4" id="KW-0408">Iron</keyword>
<dbReference type="InterPro" id="IPR001199">
    <property type="entry name" value="Cyt_B5-like_heme/steroid-bd"/>
</dbReference>
<feature type="region of interest" description="Disordered" evidence="5">
    <location>
        <begin position="1"/>
        <end position="22"/>
    </location>
</feature>
<organism evidence="7 8">
    <name type="scientific">Kluyveromyces dobzhanskii CBS 2104</name>
    <dbReference type="NCBI Taxonomy" id="1427455"/>
    <lineage>
        <taxon>Eukaryota</taxon>
        <taxon>Fungi</taxon>
        <taxon>Dikarya</taxon>
        <taxon>Ascomycota</taxon>
        <taxon>Saccharomycotina</taxon>
        <taxon>Saccharomycetes</taxon>
        <taxon>Saccharomycetales</taxon>
        <taxon>Saccharomycetaceae</taxon>
        <taxon>Kluyveromyces</taxon>
    </lineage>
</organism>
<evidence type="ECO:0000256" key="4">
    <source>
        <dbReference type="RuleBase" id="RU362121"/>
    </source>
</evidence>
<evidence type="ECO:0000256" key="2">
    <source>
        <dbReference type="ARBA" id="ARBA00022723"/>
    </source>
</evidence>
<gene>
    <name evidence="7" type="ORF">KLDO_g3153</name>
</gene>